<feature type="region of interest" description="Disordered" evidence="1">
    <location>
        <begin position="133"/>
        <end position="165"/>
    </location>
</feature>
<feature type="compositionally biased region" description="Gly residues" evidence="1">
    <location>
        <begin position="35"/>
        <end position="47"/>
    </location>
</feature>
<evidence type="ECO:0000313" key="2">
    <source>
        <dbReference type="EMBL" id="CAF1890387.1"/>
    </source>
</evidence>
<gene>
    <name evidence="2" type="ORF">DARMORV10_C02P11700.1</name>
</gene>
<dbReference type="Gene3D" id="4.10.1060.10">
    <property type="entry name" value="Zinc finger, RanBP2-type"/>
    <property type="match status" value="1"/>
</dbReference>
<reference evidence="2" key="1">
    <citation type="submission" date="2021-01" db="EMBL/GenBank/DDBJ databases">
        <authorList>
            <consortium name="Genoscope - CEA"/>
            <person name="William W."/>
        </authorList>
    </citation>
    <scope>NUCLEOTIDE SEQUENCE</scope>
</reference>
<protein>
    <submittedName>
        <fullName evidence="2">(rape) hypothetical protein</fullName>
    </submittedName>
</protein>
<organism evidence="2">
    <name type="scientific">Brassica napus</name>
    <name type="common">Rape</name>
    <dbReference type="NCBI Taxonomy" id="3708"/>
    <lineage>
        <taxon>Eukaryota</taxon>
        <taxon>Viridiplantae</taxon>
        <taxon>Streptophyta</taxon>
        <taxon>Embryophyta</taxon>
        <taxon>Tracheophyta</taxon>
        <taxon>Spermatophyta</taxon>
        <taxon>Magnoliopsida</taxon>
        <taxon>eudicotyledons</taxon>
        <taxon>Gunneridae</taxon>
        <taxon>Pentapetalae</taxon>
        <taxon>rosids</taxon>
        <taxon>malvids</taxon>
        <taxon>Brassicales</taxon>
        <taxon>Brassicaceae</taxon>
        <taxon>Brassiceae</taxon>
        <taxon>Brassica</taxon>
    </lineage>
</organism>
<dbReference type="Proteomes" id="UP001295469">
    <property type="component" value="Chromosome C02"/>
</dbReference>
<dbReference type="AlphaFoldDB" id="A0A816K202"/>
<feature type="region of interest" description="Disordered" evidence="1">
    <location>
        <begin position="29"/>
        <end position="72"/>
    </location>
</feature>
<name>A0A816K202_BRANA</name>
<dbReference type="EMBL" id="HG994366">
    <property type="protein sequence ID" value="CAF1890387.1"/>
    <property type="molecule type" value="Genomic_DNA"/>
</dbReference>
<proteinExistence type="predicted"/>
<feature type="compositionally biased region" description="Basic and acidic residues" evidence="1">
    <location>
        <begin position="48"/>
        <end position="61"/>
    </location>
</feature>
<dbReference type="PANTHER" id="PTHR12999">
    <property type="entry name" value="ZINC FINGER RAN-BINDING DOMAIN-CONTAINING PROTEIN 2 ZRANB2-RELATED"/>
    <property type="match status" value="1"/>
</dbReference>
<evidence type="ECO:0000256" key="1">
    <source>
        <dbReference type="SAM" id="MobiDB-lite"/>
    </source>
</evidence>
<sequence length="236" mass="25440">MFTLKLFCIYSCGNVNFARRVEYNKCGAPAPSGTGDRGAGRGASDRGGGGRDSGRSYESSRYDGGSRSGGGGSSMGVEVVVLMFRVLHLLWRLFHPTMVLAVTLLHPWGMEWKQFPRLLAMLVVGPPSYGGPTGGYGGDAPSTGGRGGGYDGGSAPRRQEPSYEDAPLKKSSCAMRIVMKLVGRIKQKRGYKDQWPYNIKIYIDEKGKNKGDACLTYEDPSAAHSTGGFFNSMYHG</sequence>
<dbReference type="PANTHER" id="PTHR12999:SF7">
    <property type="entry name" value="TRANSCRIPTION INITIATION FACTOR TFIID SUBUNIT 15B"/>
    <property type="match status" value="1"/>
</dbReference>
<feature type="compositionally biased region" description="Gly residues" evidence="1">
    <location>
        <begin position="133"/>
        <end position="152"/>
    </location>
</feature>
<accession>A0A816K202</accession>